<feature type="chain" id="PRO_5016317528" description="Sialate O-acetylesterase domain-containing protein" evidence="3">
    <location>
        <begin position="23"/>
        <end position="611"/>
    </location>
</feature>
<accession>A0A2Z2NQ87</accession>
<name>A0A2Z2NQ87_9GAMM</name>
<gene>
    <name evidence="5" type="ORF">IMCC3135_04235</name>
</gene>
<dbReference type="SUPFAM" id="SSF49265">
    <property type="entry name" value="Fibronectin type III"/>
    <property type="match status" value="1"/>
</dbReference>
<dbReference type="InterPro" id="IPR036514">
    <property type="entry name" value="SGNH_hydro_sf"/>
</dbReference>
<dbReference type="PROSITE" id="PS51257">
    <property type="entry name" value="PROKAR_LIPOPROTEIN"/>
    <property type="match status" value="1"/>
</dbReference>
<feature type="compositionally biased region" description="Low complexity" evidence="2">
    <location>
        <begin position="53"/>
        <end position="67"/>
    </location>
</feature>
<protein>
    <recommendedName>
        <fullName evidence="4">Sialate O-acetylesterase domain-containing protein</fullName>
    </recommendedName>
</protein>
<dbReference type="Pfam" id="PF03629">
    <property type="entry name" value="SASA"/>
    <property type="match status" value="1"/>
</dbReference>
<feature type="region of interest" description="Disordered" evidence="2">
    <location>
        <begin position="26"/>
        <end position="107"/>
    </location>
</feature>
<dbReference type="PANTHER" id="PTHR31988">
    <property type="entry name" value="ESTERASE, PUTATIVE (DUF303)-RELATED"/>
    <property type="match status" value="1"/>
</dbReference>
<evidence type="ECO:0000256" key="1">
    <source>
        <dbReference type="ARBA" id="ARBA00022801"/>
    </source>
</evidence>
<dbReference type="OrthoDB" id="4241492at2"/>
<feature type="compositionally biased region" description="Low complexity" evidence="2">
    <location>
        <begin position="78"/>
        <end position="91"/>
    </location>
</feature>
<dbReference type="GO" id="GO:0016788">
    <property type="term" value="F:hydrolase activity, acting on ester bonds"/>
    <property type="evidence" value="ECO:0007669"/>
    <property type="project" value="UniProtKB-ARBA"/>
</dbReference>
<dbReference type="AlphaFoldDB" id="A0A2Z2NQ87"/>
<keyword evidence="1" id="KW-0378">Hydrolase</keyword>
<sequence>MKKYLIFALLGGLVLVSGCGNSNSGAVVGSSTTSSDSEVADGAGVGGNPTLPDAGGDTDSGNDTGGTDEAGDTGNGAGTDSSDGAGSTDGAVEGDSGSQLDDLVVTDDMLPPGNLRAVRYSATAGEVFWDALSDADENTRYRIERDGIVLATVSSLSYFTETLQFETVHTMTVYVVAGELRSQSATITFNEQIDPPIAVHEFELGLDRNRVSLDEGNEAGSTFVINIAAQGNETVQLEIQGQRPDDTAGITIELGKSVLSSEESDTSVTFKMPVGMRPIMEQERRFNLIASSGDQVRQAEIILDVKPVNAPDVYLLIGQSNMVGSSKTGLKEVYAGGQDERSDRIWQLNVAPNNKQIFSGFDDFLNESNNAIEPRFIEAEDPLHDPRNPVVQFKGGTTVGPSLTFAKAALASTTQRIYLVPTAWGASGFCNVTGELLAWNAGTSDNSSLGGSGLLERALTRLNMTMRDTGGILRGIIWHQGGADSNDQACADTYAENLRLMVERLRRDAPQDARGPAARGSQAPIPFIVGTQSKGVDDRGDYSKWPSTKTQVDAVQRNISAIVPYADWVNNDDLVPPSYPCGSSSCVHFGATANREIGRRFYEALTRVWSR</sequence>
<proteinExistence type="predicted"/>
<evidence type="ECO:0000256" key="3">
    <source>
        <dbReference type="SAM" id="SignalP"/>
    </source>
</evidence>
<feature type="signal peptide" evidence="3">
    <location>
        <begin position="1"/>
        <end position="22"/>
    </location>
</feature>
<feature type="domain" description="Sialate O-acetylesterase" evidence="4">
    <location>
        <begin position="312"/>
        <end position="605"/>
    </location>
</feature>
<dbReference type="EMBL" id="CP018632">
    <property type="protein sequence ID" value="ASJ70960.1"/>
    <property type="molecule type" value="Genomic_DNA"/>
</dbReference>
<dbReference type="SUPFAM" id="SSF52266">
    <property type="entry name" value="SGNH hydrolase"/>
    <property type="match status" value="1"/>
</dbReference>
<dbReference type="KEGG" id="gai:IMCC3135_04235"/>
<organism evidence="5 6">
    <name type="scientific">Granulosicoccus antarcticus IMCC3135</name>
    <dbReference type="NCBI Taxonomy" id="1192854"/>
    <lineage>
        <taxon>Bacteria</taxon>
        <taxon>Pseudomonadati</taxon>
        <taxon>Pseudomonadota</taxon>
        <taxon>Gammaproteobacteria</taxon>
        <taxon>Chromatiales</taxon>
        <taxon>Granulosicoccaceae</taxon>
        <taxon>Granulosicoccus</taxon>
    </lineage>
</organism>
<dbReference type="Proteomes" id="UP000250079">
    <property type="component" value="Chromosome"/>
</dbReference>
<dbReference type="RefSeq" id="WP_088916450.1">
    <property type="nucleotide sequence ID" value="NZ_CP018632.1"/>
</dbReference>
<dbReference type="Gene3D" id="2.60.40.10">
    <property type="entry name" value="Immunoglobulins"/>
    <property type="match status" value="1"/>
</dbReference>
<dbReference type="InterPro" id="IPR013783">
    <property type="entry name" value="Ig-like_fold"/>
</dbReference>
<dbReference type="InterPro" id="IPR005181">
    <property type="entry name" value="SASA"/>
</dbReference>
<evidence type="ECO:0000313" key="5">
    <source>
        <dbReference type="EMBL" id="ASJ70960.1"/>
    </source>
</evidence>
<reference evidence="5 6" key="1">
    <citation type="submission" date="2016-12" db="EMBL/GenBank/DDBJ databases">
        <authorList>
            <person name="Song W.-J."/>
            <person name="Kurnit D.M."/>
        </authorList>
    </citation>
    <scope>NUCLEOTIDE SEQUENCE [LARGE SCALE GENOMIC DNA]</scope>
    <source>
        <strain evidence="5 6">IMCC3135</strain>
    </source>
</reference>
<dbReference type="Gene3D" id="3.40.50.1110">
    <property type="entry name" value="SGNH hydrolase"/>
    <property type="match status" value="1"/>
</dbReference>
<feature type="compositionally biased region" description="Low complexity" evidence="2">
    <location>
        <begin position="26"/>
        <end position="41"/>
    </location>
</feature>
<evidence type="ECO:0000313" key="6">
    <source>
        <dbReference type="Proteomes" id="UP000250079"/>
    </source>
</evidence>
<dbReference type="PANTHER" id="PTHR31988:SF19">
    <property type="entry name" value="9-O-ACETYL-N-ACETYLNEURAMINIC ACID DEACETYLASE-RELATED"/>
    <property type="match status" value="1"/>
</dbReference>
<dbReference type="InterPro" id="IPR036116">
    <property type="entry name" value="FN3_sf"/>
</dbReference>
<evidence type="ECO:0000256" key="2">
    <source>
        <dbReference type="SAM" id="MobiDB-lite"/>
    </source>
</evidence>
<dbReference type="InterPro" id="IPR052940">
    <property type="entry name" value="Carb_Esterase_6"/>
</dbReference>
<keyword evidence="3" id="KW-0732">Signal</keyword>
<evidence type="ECO:0000259" key="4">
    <source>
        <dbReference type="Pfam" id="PF03629"/>
    </source>
</evidence>
<keyword evidence="6" id="KW-1185">Reference proteome</keyword>